<evidence type="ECO:0000256" key="2">
    <source>
        <dbReference type="ARBA" id="ARBA00022737"/>
    </source>
</evidence>
<comment type="caution">
    <text evidence="4">The sequence shown here is derived from an EMBL/GenBank/DDBJ whole genome shotgun (WGS) entry which is preliminary data.</text>
</comment>
<dbReference type="GO" id="GO:0046540">
    <property type="term" value="C:U4/U6 x U5 tri-snRNP complex"/>
    <property type="evidence" value="ECO:0007669"/>
    <property type="project" value="TreeGrafter"/>
</dbReference>
<dbReference type="Pfam" id="PF00400">
    <property type="entry name" value="WD40"/>
    <property type="match status" value="3"/>
</dbReference>
<dbReference type="PANTHER" id="PTHR19846">
    <property type="entry name" value="WD40 REPEAT PROTEIN"/>
    <property type="match status" value="1"/>
</dbReference>
<dbReference type="EMBL" id="RBNJ01030872">
    <property type="protein sequence ID" value="RUS13145.1"/>
    <property type="molecule type" value="Genomic_DNA"/>
</dbReference>
<dbReference type="Proteomes" id="UP000274822">
    <property type="component" value="Unassembled WGS sequence"/>
</dbReference>
<dbReference type="SMART" id="SM00320">
    <property type="entry name" value="WD40"/>
    <property type="match status" value="3"/>
</dbReference>
<dbReference type="AlphaFoldDB" id="A0A433P6N4"/>
<dbReference type="Gene3D" id="2.130.10.10">
    <property type="entry name" value="YVTN repeat-like/Quinoprotein amine dehydrogenase"/>
    <property type="match status" value="1"/>
</dbReference>
<dbReference type="PROSITE" id="PS50294">
    <property type="entry name" value="WD_REPEATS_REGION"/>
    <property type="match status" value="1"/>
</dbReference>
<dbReference type="PROSITE" id="PS00678">
    <property type="entry name" value="WD_REPEATS_1"/>
    <property type="match status" value="1"/>
</dbReference>
<feature type="repeat" description="WD" evidence="3">
    <location>
        <begin position="74"/>
        <end position="102"/>
    </location>
</feature>
<dbReference type="GO" id="GO:0000398">
    <property type="term" value="P:mRNA splicing, via spliceosome"/>
    <property type="evidence" value="ECO:0007669"/>
    <property type="project" value="TreeGrafter"/>
</dbReference>
<accession>A0A433P6N4</accession>
<proteinExistence type="predicted"/>
<dbReference type="PRINTS" id="PR00320">
    <property type="entry name" value="GPROTEINBRPT"/>
</dbReference>
<dbReference type="SUPFAM" id="SSF50978">
    <property type="entry name" value="WD40 repeat-like"/>
    <property type="match status" value="1"/>
</dbReference>
<dbReference type="InterPro" id="IPR019775">
    <property type="entry name" value="WD40_repeat_CS"/>
</dbReference>
<feature type="repeat" description="WD" evidence="3">
    <location>
        <begin position="3"/>
        <end position="44"/>
    </location>
</feature>
<name>A0A433P6N4_9FUNG</name>
<evidence type="ECO:0000313" key="4">
    <source>
        <dbReference type="EMBL" id="RUS13145.1"/>
    </source>
</evidence>
<evidence type="ECO:0000256" key="1">
    <source>
        <dbReference type="ARBA" id="ARBA00022574"/>
    </source>
</evidence>
<dbReference type="InterPro" id="IPR020472">
    <property type="entry name" value="WD40_PAC1"/>
</dbReference>
<keyword evidence="5" id="KW-1185">Reference proteome</keyword>
<dbReference type="InterPro" id="IPR001680">
    <property type="entry name" value="WD40_rpt"/>
</dbReference>
<dbReference type="PROSITE" id="PS50082">
    <property type="entry name" value="WD_REPEATS_2"/>
    <property type="match status" value="2"/>
</dbReference>
<organism evidence="4 5">
    <name type="scientific">Jimgerdemannia flammicorona</name>
    <dbReference type="NCBI Taxonomy" id="994334"/>
    <lineage>
        <taxon>Eukaryota</taxon>
        <taxon>Fungi</taxon>
        <taxon>Fungi incertae sedis</taxon>
        <taxon>Mucoromycota</taxon>
        <taxon>Mucoromycotina</taxon>
        <taxon>Endogonomycetes</taxon>
        <taxon>Endogonales</taxon>
        <taxon>Endogonaceae</taxon>
        <taxon>Jimgerdemannia</taxon>
    </lineage>
</organism>
<dbReference type="GO" id="GO:0017070">
    <property type="term" value="F:U6 snRNA binding"/>
    <property type="evidence" value="ECO:0007669"/>
    <property type="project" value="TreeGrafter"/>
</dbReference>
<keyword evidence="1 3" id="KW-0853">WD repeat</keyword>
<gene>
    <name evidence="4" type="ORF">BC938DRAFT_478084</name>
</gene>
<protein>
    <submittedName>
        <fullName evidence="4">WD40-repeat-containing domain protein</fullName>
    </submittedName>
</protein>
<evidence type="ECO:0000313" key="5">
    <source>
        <dbReference type="Proteomes" id="UP000274822"/>
    </source>
</evidence>
<reference evidence="4 5" key="1">
    <citation type="journal article" date="2018" name="New Phytol.">
        <title>Phylogenomics of Endogonaceae and evolution of mycorrhizas within Mucoromycota.</title>
        <authorList>
            <person name="Chang Y."/>
            <person name="Desiro A."/>
            <person name="Na H."/>
            <person name="Sandor L."/>
            <person name="Lipzen A."/>
            <person name="Clum A."/>
            <person name="Barry K."/>
            <person name="Grigoriev I.V."/>
            <person name="Martin F.M."/>
            <person name="Stajich J.E."/>
            <person name="Smith M.E."/>
            <person name="Bonito G."/>
            <person name="Spatafora J.W."/>
        </authorList>
    </citation>
    <scope>NUCLEOTIDE SEQUENCE [LARGE SCALE GENOMIC DNA]</scope>
    <source>
        <strain evidence="4 5">AD002</strain>
    </source>
</reference>
<dbReference type="GO" id="GO:0030621">
    <property type="term" value="F:U4 snRNA binding"/>
    <property type="evidence" value="ECO:0007669"/>
    <property type="project" value="TreeGrafter"/>
</dbReference>
<dbReference type="InterPro" id="IPR036322">
    <property type="entry name" value="WD40_repeat_dom_sf"/>
</dbReference>
<dbReference type="InterPro" id="IPR015943">
    <property type="entry name" value="WD40/YVTN_repeat-like_dom_sf"/>
</dbReference>
<dbReference type="PANTHER" id="PTHR19846:SF0">
    <property type="entry name" value="PRE-MRNA PROCESSING FACTOR 4"/>
    <property type="match status" value="1"/>
</dbReference>
<keyword evidence="2" id="KW-0677">Repeat</keyword>
<sequence>MTLEGHVKDILAVDFSPNGYQVASGSADNTIRIWDVRTLRSVYTIPAHKSLVSDVKFFHQSEGEAAAQGHAQPSASGLYLVSAGYDGSVRLWSADDWKMLKSLEGHEGKVMGVDVAKGMCFVFYRVTVLEIFGICRSSLPRLVAISTDGRFIVSSGFDRTFKLWANESMPI</sequence>
<evidence type="ECO:0000256" key="3">
    <source>
        <dbReference type="PROSITE-ProRule" id="PRU00221"/>
    </source>
</evidence>